<dbReference type="AlphaFoldDB" id="A0AAN6LXG0"/>
<evidence type="ECO:0000259" key="4">
    <source>
        <dbReference type="SMART" id="SM00829"/>
    </source>
</evidence>
<dbReference type="PANTHER" id="PTHR45348">
    <property type="entry name" value="HYPOTHETICAL OXIDOREDUCTASE (EUROFUNG)"/>
    <property type="match status" value="1"/>
</dbReference>
<dbReference type="SUPFAM" id="SSF53474">
    <property type="entry name" value="alpha/beta-Hydrolases"/>
    <property type="match status" value="1"/>
</dbReference>
<dbReference type="SUPFAM" id="SSF50129">
    <property type="entry name" value="GroES-like"/>
    <property type="match status" value="1"/>
</dbReference>
<evidence type="ECO:0000313" key="6">
    <source>
        <dbReference type="Proteomes" id="UP001280581"/>
    </source>
</evidence>
<dbReference type="EMBL" id="WVTA01000009">
    <property type="protein sequence ID" value="KAK3207479.1"/>
    <property type="molecule type" value="Genomic_DNA"/>
</dbReference>
<dbReference type="Gene3D" id="3.40.50.1820">
    <property type="entry name" value="alpha/beta hydrolase"/>
    <property type="match status" value="1"/>
</dbReference>
<dbReference type="InterPro" id="IPR047122">
    <property type="entry name" value="Trans-enoyl_RdTase-like"/>
</dbReference>
<feature type="domain" description="Enoyl reductase (ER)" evidence="4">
    <location>
        <begin position="12"/>
        <end position="347"/>
    </location>
</feature>
<dbReference type="Pfam" id="PF02129">
    <property type="entry name" value="Peptidase_S15"/>
    <property type="match status" value="1"/>
</dbReference>
<dbReference type="InterPro" id="IPR029058">
    <property type="entry name" value="AB_hydrolase_fold"/>
</dbReference>
<dbReference type="SMART" id="SM00829">
    <property type="entry name" value="PKS_ER"/>
    <property type="match status" value="1"/>
</dbReference>
<reference evidence="5 6" key="1">
    <citation type="submission" date="2021-02" db="EMBL/GenBank/DDBJ databases">
        <title>Genome assembly of Pseudopithomyces chartarum.</title>
        <authorList>
            <person name="Jauregui R."/>
            <person name="Singh J."/>
            <person name="Voisey C."/>
        </authorList>
    </citation>
    <scope>NUCLEOTIDE SEQUENCE [LARGE SCALE GENOMIC DNA]</scope>
    <source>
        <strain evidence="5 6">AGR01</strain>
    </source>
</reference>
<proteinExistence type="inferred from homology"/>
<evidence type="ECO:0000256" key="1">
    <source>
        <dbReference type="ARBA" id="ARBA00008072"/>
    </source>
</evidence>
<gene>
    <name evidence="5" type="ORF">GRF29_103g1164188</name>
</gene>
<dbReference type="CDD" id="cd08249">
    <property type="entry name" value="enoyl_reductase_like"/>
    <property type="match status" value="1"/>
</dbReference>
<dbReference type="Gene3D" id="3.40.50.720">
    <property type="entry name" value="NAD(P)-binding Rossmann-like Domain"/>
    <property type="match status" value="1"/>
</dbReference>
<keyword evidence="6" id="KW-1185">Reference proteome</keyword>
<dbReference type="SUPFAM" id="SSF51735">
    <property type="entry name" value="NAD(P)-binding Rossmann-fold domains"/>
    <property type="match status" value="1"/>
</dbReference>
<dbReference type="Pfam" id="PF08240">
    <property type="entry name" value="ADH_N"/>
    <property type="match status" value="1"/>
</dbReference>
<protein>
    <recommendedName>
        <fullName evidence="4">Enoyl reductase (ER) domain-containing protein</fullName>
    </recommendedName>
</protein>
<dbReference type="GO" id="GO:0016651">
    <property type="term" value="F:oxidoreductase activity, acting on NAD(P)H"/>
    <property type="evidence" value="ECO:0007669"/>
    <property type="project" value="InterPro"/>
</dbReference>
<organism evidence="5 6">
    <name type="scientific">Pseudopithomyces chartarum</name>
    <dbReference type="NCBI Taxonomy" id="1892770"/>
    <lineage>
        <taxon>Eukaryota</taxon>
        <taxon>Fungi</taxon>
        <taxon>Dikarya</taxon>
        <taxon>Ascomycota</taxon>
        <taxon>Pezizomycotina</taxon>
        <taxon>Dothideomycetes</taxon>
        <taxon>Pleosporomycetidae</taxon>
        <taxon>Pleosporales</taxon>
        <taxon>Massarineae</taxon>
        <taxon>Didymosphaeriaceae</taxon>
        <taxon>Pseudopithomyces</taxon>
    </lineage>
</organism>
<evidence type="ECO:0000313" key="5">
    <source>
        <dbReference type="EMBL" id="KAK3207479.1"/>
    </source>
</evidence>
<comment type="similarity">
    <text evidence="1">Belongs to the zinc-containing alcohol dehydrogenase family.</text>
</comment>
<keyword evidence="3" id="KW-0560">Oxidoreductase</keyword>
<dbReference type="InterPro" id="IPR036291">
    <property type="entry name" value="NAD(P)-bd_dom_sf"/>
</dbReference>
<dbReference type="Gene3D" id="3.90.180.10">
    <property type="entry name" value="Medium-chain alcohol dehydrogenases, catalytic domain"/>
    <property type="match status" value="1"/>
</dbReference>
<dbReference type="Gene3D" id="1.10.10.800">
    <property type="match status" value="1"/>
</dbReference>
<dbReference type="Pfam" id="PF00107">
    <property type="entry name" value="ADH_zinc_N"/>
    <property type="match status" value="1"/>
</dbReference>
<comment type="subunit">
    <text evidence="2">Monomer.</text>
</comment>
<accession>A0AAN6LXG0</accession>
<dbReference type="PANTHER" id="PTHR45348:SF2">
    <property type="entry name" value="ZINC-TYPE ALCOHOL DEHYDROGENASE-LIKE PROTEIN C2E1P3.01"/>
    <property type="match status" value="1"/>
</dbReference>
<evidence type="ECO:0000256" key="2">
    <source>
        <dbReference type="ARBA" id="ARBA00011245"/>
    </source>
</evidence>
<dbReference type="GO" id="GO:0016787">
    <property type="term" value="F:hydrolase activity"/>
    <property type="evidence" value="ECO:0007669"/>
    <property type="project" value="InterPro"/>
</dbReference>
<comment type="caution">
    <text evidence="5">The sequence shown here is derived from an EMBL/GenBank/DDBJ whole genome shotgun (WGS) entry which is preliminary data.</text>
</comment>
<dbReference type="InterPro" id="IPR013154">
    <property type="entry name" value="ADH-like_N"/>
</dbReference>
<name>A0AAN6LXG0_9PLEO</name>
<dbReference type="InterPro" id="IPR000383">
    <property type="entry name" value="Xaa-Pro-like_dom"/>
</dbReference>
<dbReference type="Proteomes" id="UP001280581">
    <property type="component" value="Unassembled WGS sequence"/>
</dbReference>
<sequence>MKASTTMKALVGDESGGYRLADNIEIPHPKPGTMLCRVHAVAVSPYDAKIVDYSNVPGAVGGCDFAGVVVEVGEGVKRFKAGDRVLAVTFGLNATDKTAGAFAEFALATEDLACHVPESFSLAQASSMGLAVATAGLALFQAPGLELAMPRPISADQDTPPYVLISGGATDTGTMGIQLLKIAGYTPIVTCSPVNNALCESYGAAACFDYHSPTCGADIREYTANNLAFVFDCVTDTETMKMCYEAIGSSGGKYIAIEAIDAAIKYTRRDVVADWMMAPTIMGTRVEIGGTYGRPSTPEHRRFGSGLFLLVEKLLNDGALKGHPVELREGGLADIPGFINRSMKSVLYGLTWDVALWLIFNNTTPTMATLAREKIEFKTLSGVTLRGWLYPSEKRGPGIILSAGFNMPKDVVVPDVADWYQKRGFTALIFDTYSIGESDGEPRCDTDMHRRVEDFIDSVSWLSKNPLVDPEKIVLWGLCFDGNIMLATAALDRRVAAVVSVAPMIDVTGEPDRREAILELALADRANQLDGEEPMYLPIVDEDGIMPLGQVSGLGFFTTMEGMNLPVENRATVQSYMRGLGWSIMHLLPKISPTPVFMVTPELDQVFPASRQKEAFDLLKEPKEHSIVAGKNHFNWMFGDMDGVFNNQLNFLKKHLQL</sequence>
<dbReference type="InterPro" id="IPR011032">
    <property type="entry name" value="GroES-like_sf"/>
</dbReference>
<dbReference type="InterPro" id="IPR013149">
    <property type="entry name" value="ADH-like_C"/>
</dbReference>
<evidence type="ECO:0000256" key="3">
    <source>
        <dbReference type="ARBA" id="ARBA00023002"/>
    </source>
</evidence>
<dbReference type="InterPro" id="IPR020843">
    <property type="entry name" value="ER"/>
</dbReference>